<dbReference type="Pfam" id="PF01243">
    <property type="entry name" value="PNPOx_N"/>
    <property type="match status" value="1"/>
</dbReference>
<name>A0ABR6CTF9_9BACI</name>
<dbReference type="InterPro" id="IPR011576">
    <property type="entry name" value="Pyridox_Oxase_N"/>
</dbReference>
<keyword evidence="3" id="KW-0288">FMN</keyword>
<evidence type="ECO:0000256" key="2">
    <source>
        <dbReference type="ARBA" id="ARBA00022630"/>
    </source>
</evidence>
<comment type="caution">
    <text evidence="6">The sequence shown here is derived from an EMBL/GenBank/DDBJ whole genome shotgun (WGS) entry which is preliminary data.</text>
</comment>
<dbReference type="InterPro" id="IPR012349">
    <property type="entry name" value="Split_barrel_FMN-bd"/>
</dbReference>
<dbReference type="PIRSF" id="PIRSF000190">
    <property type="entry name" value="Pyd_amn-ph_oxd"/>
    <property type="match status" value="1"/>
</dbReference>
<keyword evidence="4 6" id="KW-0560">Oxidoreductase</keyword>
<dbReference type="EC" id="1.4.3.5" evidence="6"/>
<feature type="domain" description="Pyridoxamine 5'-phosphate oxidase N-terminal" evidence="5">
    <location>
        <begin position="28"/>
        <end position="133"/>
    </location>
</feature>
<keyword evidence="7" id="KW-1185">Reference proteome</keyword>
<organism evidence="6 7">
    <name type="scientific">Peribacillus huizhouensis</name>
    <dbReference type="NCBI Taxonomy" id="1501239"/>
    <lineage>
        <taxon>Bacteria</taxon>
        <taxon>Bacillati</taxon>
        <taxon>Bacillota</taxon>
        <taxon>Bacilli</taxon>
        <taxon>Bacillales</taxon>
        <taxon>Bacillaceae</taxon>
        <taxon>Peribacillus</taxon>
    </lineage>
</organism>
<evidence type="ECO:0000313" key="7">
    <source>
        <dbReference type="Proteomes" id="UP000626697"/>
    </source>
</evidence>
<proteinExistence type="predicted"/>
<dbReference type="EMBL" id="JACJHX010000013">
    <property type="protein sequence ID" value="MBA9028324.1"/>
    <property type="molecule type" value="Genomic_DNA"/>
</dbReference>
<evidence type="ECO:0000256" key="3">
    <source>
        <dbReference type="ARBA" id="ARBA00022643"/>
    </source>
</evidence>
<evidence type="ECO:0000256" key="1">
    <source>
        <dbReference type="ARBA" id="ARBA00001917"/>
    </source>
</evidence>
<dbReference type="PANTHER" id="PTHR10851:SF0">
    <property type="entry name" value="PYRIDOXINE-5'-PHOSPHATE OXIDASE"/>
    <property type="match status" value="1"/>
</dbReference>
<evidence type="ECO:0000313" key="6">
    <source>
        <dbReference type="EMBL" id="MBA9028324.1"/>
    </source>
</evidence>
<reference evidence="6 7" key="1">
    <citation type="submission" date="2020-08" db="EMBL/GenBank/DDBJ databases">
        <title>Genomic Encyclopedia of Type Strains, Phase IV (KMG-IV): sequencing the most valuable type-strain genomes for metagenomic binning, comparative biology and taxonomic classification.</title>
        <authorList>
            <person name="Goeker M."/>
        </authorList>
    </citation>
    <scope>NUCLEOTIDE SEQUENCE [LARGE SCALE GENOMIC DNA]</scope>
    <source>
        <strain evidence="6 7">DSM 105481</strain>
    </source>
</reference>
<dbReference type="RefSeq" id="WP_246399415.1">
    <property type="nucleotide sequence ID" value="NZ_JACJHX010000013.1"/>
</dbReference>
<evidence type="ECO:0000259" key="5">
    <source>
        <dbReference type="Pfam" id="PF01243"/>
    </source>
</evidence>
<dbReference type="GO" id="GO:0004733">
    <property type="term" value="F:pyridoxamine phosphate oxidase activity"/>
    <property type="evidence" value="ECO:0007669"/>
    <property type="project" value="UniProtKB-EC"/>
</dbReference>
<evidence type="ECO:0000256" key="4">
    <source>
        <dbReference type="ARBA" id="ARBA00023002"/>
    </source>
</evidence>
<dbReference type="SUPFAM" id="SSF50475">
    <property type="entry name" value="FMN-binding split barrel"/>
    <property type="match status" value="1"/>
</dbReference>
<keyword evidence="2" id="KW-0285">Flavoprotein</keyword>
<gene>
    <name evidence="6" type="ORF">HNP81_003644</name>
</gene>
<comment type="cofactor">
    <cofactor evidence="1">
        <name>FMN</name>
        <dbReference type="ChEBI" id="CHEBI:58210"/>
    </cofactor>
</comment>
<protein>
    <submittedName>
        <fullName evidence="6">Pyridoxamine 5'-phosphate oxidase</fullName>
        <ecNumber evidence="6">1.4.3.5</ecNumber>
    </submittedName>
</protein>
<dbReference type="PANTHER" id="PTHR10851">
    <property type="entry name" value="PYRIDOXINE-5-PHOSPHATE OXIDASE"/>
    <property type="match status" value="1"/>
</dbReference>
<dbReference type="Gene3D" id="2.30.110.10">
    <property type="entry name" value="Electron Transport, Fmn-binding Protein, Chain A"/>
    <property type="match status" value="1"/>
</dbReference>
<dbReference type="InterPro" id="IPR000659">
    <property type="entry name" value="Pyridox_Oxase"/>
</dbReference>
<sequence>MAGPFPEFHTKDLPVYPSDLFIEWINIAIEEGVYEPHTMTLSTIDESGAPDARILILKNVTRNKWYFATSATSRKREQLKSNRRVALMFNWSTIDRQIRIRGVASKMTAEASSRDFLERSSEAREIALLGNQSKEMIHREDIDKELLKTRVLLKQTPNIVRPTWTLYEVDANEVEFW</sequence>
<accession>A0ABR6CTF9</accession>
<dbReference type="Proteomes" id="UP000626697">
    <property type="component" value="Unassembled WGS sequence"/>
</dbReference>